<dbReference type="SMART" id="SM00256">
    <property type="entry name" value="FBOX"/>
    <property type="match status" value="1"/>
</dbReference>
<dbReference type="GeneID" id="59237453"/>
<feature type="region of interest" description="Disordered" evidence="1">
    <location>
        <begin position="20"/>
        <end position="44"/>
    </location>
</feature>
<evidence type="ECO:0000313" key="3">
    <source>
        <dbReference type="EMBL" id="QLG73694.1"/>
    </source>
</evidence>
<dbReference type="AlphaFoldDB" id="A0A7H9B5Q8"/>
<feature type="compositionally biased region" description="Basic residues" evidence="1">
    <location>
        <begin position="27"/>
        <end position="39"/>
    </location>
</feature>
<feature type="domain" description="F-box" evidence="2">
    <location>
        <begin position="51"/>
        <end position="97"/>
    </location>
</feature>
<dbReference type="KEGG" id="zmk:HG535_0F02050"/>
<organism evidence="3 4">
    <name type="scientific">Zygotorulaspora mrakii</name>
    <name type="common">Zygosaccharomyces mrakii</name>
    <dbReference type="NCBI Taxonomy" id="42260"/>
    <lineage>
        <taxon>Eukaryota</taxon>
        <taxon>Fungi</taxon>
        <taxon>Dikarya</taxon>
        <taxon>Ascomycota</taxon>
        <taxon>Saccharomycotina</taxon>
        <taxon>Saccharomycetes</taxon>
        <taxon>Saccharomycetales</taxon>
        <taxon>Saccharomycetaceae</taxon>
        <taxon>Zygotorulaspora</taxon>
    </lineage>
</organism>
<keyword evidence="4" id="KW-1185">Reference proteome</keyword>
<dbReference type="PROSITE" id="PS50181">
    <property type="entry name" value="FBOX"/>
    <property type="match status" value="1"/>
</dbReference>
<proteinExistence type="predicted"/>
<dbReference type="EMBL" id="CP058609">
    <property type="protein sequence ID" value="QLG73694.1"/>
    <property type="molecule type" value="Genomic_DNA"/>
</dbReference>
<dbReference type="CDD" id="cd09917">
    <property type="entry name" value="F-box_SF"/>
    <property type="match status" value="1"/>
</dbReference>
<evidence type="ECO:0000259" key="2">
    <source>
        <dbReference type="PROSITE" id="PS50181"/>
    </source>
</evidence>
<dbReference type="Pfam" id="PF12937">
    <property type="entry name" value="F-box-like"/>
    <property type="match status" value="1"/>
</dbReference>
<evidence type="ECO:0000313" key="4">
    <source>
        <dbReference type="Proteomes" id="UP000509704"/>
    </source>
</evidence>
<dbReference type="RefSeq" id="XP_037145420.1">
    <property type="nucleotide sequence ID" value="XM_037289525.1"/>
</dbReference>
<evidence type="ECO:0000256" key="1">
    <source>
        <dbReference type="SAM" id="MobiDB-lite"/>
    </source>
</evidence>
<name>A0A7H9B5Q8_ZYGMR</name>
<reference evidence="3 4" key="1">
    <citation type="submission" date="2020-07" db="EMBL/GenBank/DDBJ databases">
        <title>The yeast mating-type switching endonuclease HO is a domesticated member of an unorthodox homing genetic element family.</title>
        <authorList>
            <person name="Coughlan A.Y."/>
            <person name="Lombardi L."/>
            <person name="Braun-Galleani S."/>
            <person name="Martos A.R."/>
            <person name="Galeote V."/>
            <person name="Bigey F."/>
            <person name="Dequin S."/>
            <person name="Byrne K.P."/>
            <person name="Wolfe K.H."/>
        </authorList>
    </citation>
    <scope>NUCLEOTIDE SEQUENCE [LARGE SCALE GENOMIC DNA]</scope>
    <source>
        <strain evidence="3 4">NRRL Y-6702</strain>
    </source>
</reference>
<feature type="region of interest" description="Disordered" evidence="1">
    <location>
        <begin position="180"/>
        <end position="199"/>
    </location>
</feature>
<dbReference type="InterPro" id="IPR001810">
    <property type="entry name" value="F-box_dom"/>
</dbReference>
<accession>A0A7H9B5Q8</accession>
<sequence length="740" mass="85925">MNRLQLFGTSKYFSLSSKDTTSEIPKKHERKTSSRKHGTRCPDSTEVQDDSLHLLNLPFKILTQILECLDVSTLLSLCRVNSQLYDIISNRFLYQDVVLDNKLSLLKFNALIHSEFHSANALLGRKEESIDSQNIRFLVKAIEFSNPQCQDALLKYGKFHNRKGQASVIGGSYVFNNESRTVSSNSRSSSLTRKQSNSNSNSFLGSTNYIVPQDTSHVPPFECYKQLNKLESQYSHYTYIELMLAIIDHLPNLCHVRLTNVEPNFKIPLWYSVFNDGSRDFFKKIINGQQSINSGDLRSFEISTKFIADYEKKFYSLSRIKTLEIRATLDKRNKQQVYLRPNLLCCFGIINELILQDLIIDNDSLDTPLEYVPFHLRLDAPGVYDLHSTVHLLTLKSCKIIPGNGILKLFHDYFKCVRNVKLLNFTSKYDMLLCSCFSSLTDLTIDCNSPCFINQQLVSDNYYYNDDIPNSEVDSDSDCASFTETLFEEPVDICLQAPPPTTAVVISLNLNYLPRIPYGQNKKRQAYITKSQDEYFHQLRIPSFHYFYHYFKKLWDRLPRKNINISVVNIPFTNVFPLSPQYFCEKTIRSLDDDQQTLIPSYNENNAVPETVSTQNYWDGAVRECFKNCLLQFHENQPQSDLMESEILGQMDNGFFNNYKNSKCFQDIPNTNLWCFLKSLSEFKSVHIQMLRKWLFCTPRSRYDWELLLKPVLNVNVPIEVRDRDGVMLYSYGTKRMTKR</sequence>
<dbReference type="InterPro" id="IPR036047">
    <property type="entry name" value="F-box-like_dom_sf"/>
</dbReference>
<dbReference type="OrthoDB" id="4032719at2759"/>
<dbReference type="Proteomes" id="UP000509704">
    <property type="component" value="Chromosome 6"/>
</dbReference>
<dbReference type="SUPFAM" id="SSF81383">
    <property type="entry name" value="F-box domain"/>
    <property type="match status" value="1"/>
</dbReference>
<gene>
    <name evidence="3" type="ORF">HG535_0F02050</name>
</gene>
<protein>
    <recommendedName>
        <fullName evidence="2">F-box domain-containing protein</fullName>
    </recommendedName>
</protein>